<feature type="compositionally biased region" description="Polar residues" evidence="1">
    <location>
        <begin position="45"/>
        <end position="68"/>
    </location>
</feature>
<dbReference type="Proteomes" id="UP000244803">
    <property type="component" value="Chromosome 2"/>
</dbReference>
<proteinExistence type="predicted"/>
<evidence type="ECO:0000313" key="3">
    <source>
        <dbReference type="Proteomes" id="UP000244803"/>
    </source>
</evidence>
<name>A0A976M8A8_THEOR</name>
<dbReference type="AlphaFoldDB" id="A0A976M8A8"/>
<feature type="compositionally biased region" description="Low complexity" evidence="1">
    <location>
        <begin position="21"/>
        <end position="44"/>
    </location>
</feature>
<feature type="region of interest" description="Disordered" evidence="1">
    <location>
        <begin position="186"/>
        <end position="206"/>
    </location>
</feature>
<organism evidence="2 3">
    <name type="scientific">Theileria orientalis</name>
    <dbReference type="NCBI Taxonomy" id="68886"/>
    <lineage>
        <taxon>Eukaryota</taxon>
        <taxon>Sar</taxon>
        <taxon>Alveolata</taxon>
        <taxon>Apicomplexa</taxon>
        <taxon>Aconoidasida</taxon>
        <taxon>Piroplasmida</taxon>
        <taxon>Theileriidae</taxon>
        <taxon>Theileria</taxon>
    </lineage>
</organism>
<sequence>MDGYRSAKSTGKTQSQNPVKPSNFSPSNDNSLNPPPSLSSKQNPVKSPSSRTTSQKPTPAKTSSLKQGSSRQSPTKSHSSQSSLTGSAKLQGSSTPSSSLKQSTGAGSSKAKFEERDRRRPQSSKGGDDKTVKNPDLIKPDKKVDNTDLINGLALQRQWDEKPDIDHLSNSLMTLYYKLESNKLKDESKESEETQSPVSKDQFEDTEAKEDIKELREKIFLSALRVRSKSVIYLNYTRNRLQSILRFCRSLNLKYKTLNRNVSKIEKTYYGKCRKFQKRRSLNEVYDKLSRVVAKLPNMRQIHLISKDLMNKMSRINAKIEKIRSQMESRKTHIFNATQILSNLTGNSNTQ</sequence>
<feature type="compositionally biased region" description="Basic and acidic residues" evidence="1">
    <location>
        <begin position="111"/>
        <end position="144"/>
    </location>
</feature>
<feature type="region of interest" description="Disordered" evidence="1">
    <location>
        <begin position="1"/>
        <end position="144"/>
    </location>
</feature>
<dbReference type="EMBL" id="CP056068">
    <property type="protein sequence ID" value="UKJ90439.1"/>
    <property type="molecule type" value="Genomic_DNA"/>
</dbReference>
<protein>
    <submittedName>
        <fullName evidence="2">Uncharacterized protein</fullName>
    </submittedName>
</protein>
<evidence type="ECO:0000256" key="1">
    <source>
        <dbReference type="SAM" id="MobiDB-lite"/>
    </source>
</evidence>
<evidence type="ECO:0000313" key="2">
    <source>
        <dbReference type="EMBL" id="UKJ90439.1"/>
    </source>
</evidence>
<feature type="compositionally biased region" description="Polar residues" evidence="1">
    <location>
        <begin position="7"/>
        <end position="20"/>
    </location>
</feature>
<gene>
    <name evidence="2" type="ORF">MACJ_001372</name>
</gene>
<accession>A0A976M8A8</accession>
<dbReference type="OrthoDB" id="361081at2759"/>
<feature type="compositionally biased region" description="Low complexity" evidence="1">
    <location>
        <begin position="69"/>
        <end position="105"/>
    </location>
</feature>
<reference evidence="2" key="1">
    <citation type="submission" date="2022-07" db="EMBL/GenBank/DDBJ databases">
        <title>Evaluation of T. orientalis genome assembly methods using nanopore sequencing and analysis of variation between genomes.</title>
        <authorList>
            <person name="Yam J."/>
            <person name="Micallef M.L."/>
            <person name="Liu M."/>
            <person name="Djordjevic S.P."/>
            <person name="Bogema D.R."/>
            <person name="Jenkins C."/>
        </authorList>
    </citation>
    <scope>NUCLEOTIDE SEQUENCE</scope>
    <source>
        <strain evidence="2">Fish Creek</strain>
    </source>
</reference>